<evidence type="ECO:0000313" key="2">
    <source>
        <dbReference type="EMBL" id="KFA93480.1"/>
    </source>
</evidence>
<gene>
    <name evidence="2" type="ORF">Q664_08875</name>
</gene>
<evidence type="ECO:0000256" key="1">
    <source>
        <dbReference type="SAM" id="Phobius"/>
    </source>
</evidence>
<proteinExistence type="predicted"/>
<sequence>MATATQQKAGVGFLAGPPVKVSWGSIFAGVVTALGLWILLYAFGLALGLSSMNPQDVGSARSSGIFTGIWGLLSPLIALFVGGIVAGRCAGVQTKASGGIHGLVVWGLTTLVGLWLLGNLVSALAGGLFSVGKTAAQATGAAVSAGASQSGSLGQVARNFGLDANDALRPVNERLRAEGMPEVTAAQLEAATKDVVQTAVQQGRLDRQVLVGSIAENTALSRADAEEVANRIEAQFNAAQGKAGQVAQQVQTGALQAADATGKAFWGVFGALFLGLISAILGGTMGVNKRQRISAEGVVVTTPPEGGLPPPRREVYP</sequence>
<feature type="transmembrane region" description="Helical" evidence="1">
    <location>
        <begin position="98"/>
        <end position="118"/>
    </location>
</feature>
<dbReference type="EMBL" id="JPMI01000051">
    <property type="protein sequence ID" value="KFA93480.1"/>
    <property type="molecule type" value="Genomic_DNA"/>
</dbReference>
<accession>A0A084SYE5</accession>
<feature type="transmembrane region" description="Helical" evidence="1">
    <location>
        <begin position="21"/>
        <end position="44"/>
    </location>
</feature>
<dbReference type="Proteomes" id="UP000028547">
    <property type="component" value="Unassembled WGS sequence"/>
</dbReference>
<comment type="caution">
    <text evidence="2">The sequence shown here is derived from an EMBL/GenBank/DDBJ whole genome shotgun (WGS) entry which is preliminary data.</text>
</comment>
<feature type="transmembrane region" description="Helical" evidence="1">
    <location>
        <begin position="264"/>
        <end position="283"/>
    </location>
</feature>
<evidence type="ECO:0000313" key="3">
    <source>
        <dbReference type="Proteomes" id="UP000028547"/>
    </source>
</evidence>
<keyword evidence="1" id="KW-0472">Membrane</keyword>
<keyword evidence="1" id="KW-0812">Transmembrane</keyword>
<protein>
    <recommendedName>
        <fullName evidence="4">PhnA-like protein</fullName>
    </recommendedName>
</protein>
<dbReference type="RefSeq" id="WP_043392090.1">
    <property type="nucleotide sequence ID" value="NZ_JPMI01000051.1"/>
</dbReference>
<evidence type="ECO:0008006" key="4">
    <source>
        <dbReference type="Google" id="ProtNLM"/>
    </source>
</evidence>
<organism evidence="2 3">
    <name type="scientific">Archangium violaceum Cb vi76</name>
    <dbReference type="NCBI Taxonomy" id="1406225"/>
    <lineage>
        <taxon>Bacteria</taxon>
        <taxon>Pseudomonadati</taxon>
        <taxon>Myxococcota</taxon>
        <taxon>Myxococcia</taxon>
        <taxon>Myxococcales</taxon>
        <taxon>Cystobacterineae</taxon>
        <taxon>Archangiaceae</taxon>
        <taxon>Archangium</taxon>
    </lineage>
</organism>
<reference evidence="2 3" key="1">
    <citation type="submission" date="2014-07" db="EMBL/GenBank/DDBJ databases">
        <title>Draft Genome Sequence of Gephyronic Acid Producer, Cystobacter violaceus Strain Cb vi76.</title>
        <authorList>
            <person name="Stevens D.C."/>
            <person name="Young J."/>
            <person name="Carmichael R."/>
            <person name="Tan J."/>
            <person name="Taylor R.E."/>
        </authorList>
    </citation>
    <scope>NUCLEOTIDE SEQUENCE [LARGE SCALE GENOMIC DNA]</scope>
    <source>
        <strain evidence="2 3">Cb vi76</strain>
    </source>
</reference>
<keyword evidence="1" id="KW-1133">Transmembrane helix</keyword>
<feature type="transmembrane region" description="Helical" evidence="1">
    <location>
        <begin position="64"/>
        <end position="86"/>
    </location>
</feature>
<name>A0A084SYE5_9BACT</name>
<dbReference type="AlphaFoldDB" id="A0A084SYE5"/>